<dbReference type="InterPro" id="IPR010916">
    <property type="entry name" value="TonB_box_CS"/>
</dbReference>
<feature type="domain" description="SLH" evidence="3">
    <location>
        <begin position="2613"/>
        <end position="2676"/>
    </location>
</feature>
<organism evidence="4 5">
    <name type="scientific">Paenibacillus allorhizoplanae</name>
    <dbReference type="NCBI Taxonomy" id="2905648"/>
    <lineage>
        <taxon>Bacteria</taxon>
        <taxon>Bacillati</taxon>
        <taxon>Bacillota</taxon>
        <taxon>Bacilli</taxon>
        <taxon>Bacillales</taxon>
        <taxon>Paenibacillaceae</taxon>
        <taxon>Paenibacillus</taxon>
    </lineage>
</organism>
<dbReference type="InterPro" id="IPR001119">
    <property type="entry name" value="SLH_dom"/>
</dbReference>
<dbReference type="Pfam" id="PF17974">
    <property type="entry name" value="GalBD_like"/>
    <property type="match status" value="1"/>
</dbReference>
<dbReference type="EMBL" id="CAKMMW010000003">
    <property type="protein sequence ID" value="CAH1199468.1"/>
    <property type="molecule type" value="Genomic_DNA"/>
</dbReference>
<dbReference type="Pfam" id="PF17451">
    <property type="entry name" value="Glyco_hyd_101C"/>
    <property type="match status" value="1"/>
</dbReference>
<feature type="chain" id="PRO_5046060586" description="SLH domain-containing protein" evidence="2">
    <location>
        <begin position="34"/>
        <end position="2803"/>
    </location>
</feature>
<keyword evidence="5" id="KW-1185">Reference proteome</keyword>
<proteinExistence type="predicted"/>
<feature type="region of interest" description="Disordered" evidence="1">
    <location>
        <begin position="2453"/>
        <end position="2494"/>
    </location>
</feature>
<protein>
    <recommendedName>
        <fullName evidence="3">SLH domain-containing protein</fullName>
    </recommendedName>
</protein>
<dbReference type="Pfam" id="PF21466">
    <property type="entry name" value="GH101_dom-5"/>
    <property type="match status" value="1"/>
</dbReference>
<evidence type="ECO:0000256" key="2">
    <source>
        <dbReference type="SAM" id="SignalP"/>
    </source>
</evidence>
<feature type="compositionally biased region" description="Polar residues" evidence="1">
    <location>
        <begin position="563"/>
        <end position="579"/>
    </location>
</feature>
<evidence type="ECO:0000256" key="1">
    <source>
        <dbReference type="SAM" id="MobiDB-lite"/>
    </source>
</evidence>
<accession>A0ABM9C1H4</accession>
<dbReference type="InterPro" id="IPR025883">
    <property type="entry name" value="Cadherin-like_domain"/>
</dbReference>
<dbReference type="Gene3D" id="2.60.40.1180">
    <property type="entry name" value="Golgi alpha-mannosidase II"/>
    <property type="match status" value="1"/>
</dbReference>
<feature type="region of interest" description="Disordered" evidence="1">
    <location>
        <begin position="563"/>
        <end position="587"/>
    </location>
</feature>
<dbReference type="Gene3D" id="3.20.20.80">
    <property type="entry name" value="Glycosidases"/>
    <property type="match status" value="1"/>
</dbReference>
<dbReference type="Proteomes" id="UP000838821">
    <property type="component" value="Unassembled WGS sequence"/>
</dbReference>
<keyword evidence="2" id="KW-0732">Signal</keyword>
<dbReference type="PROSITE" id="PS51272">
    <property type="entry name" value="SLH"/>
    <property type="match status" value="2"/>
</dbReference>
<dbReference type="InterPro" id="IPR008964">
    <property type="entry name" value="Invasin/intimin_cell_adhesion"/>
</dbReference>
<reference evidence="4" key="1">
    <citation type="submission" date="2022-01" db="EMBL/GenBank/DDBJ databases">
        <authorList>
            <person name="Criscuolo A."/>
        </authorList>
    </citation>
    <scope>NUCLEOTIDE SEQUENCE</scope>
    <source>
        <strain evidence="4">CIP111891</strain>
    </source>
</reference>
<dbReference type="InterPro" id="IPR013780">
    <property type="entry name" value="Glyco_hydro_b"/>
</dbReference>
<dbReference type="Pfam" id="PF00395">
    <property type="entry name" value="SLH"/>
    <property type="match status" value="1"/>
</dbReference>
<comment type="caution">
    <text evidence="4">The sequence shown here is derived from an EMBL/GenBank/DDBJ whole genome shotgun (WGS) entry which is preliminary data.</text>
</comment>
<dbReference type="InterPro" id="IPR035364">
    <property type="entry name" value="Beta_sandwich_GH101"/>
</dbReference>
<dbReference type="InterPro" id="IPR014718">
    <property type="entry name" value="GH-type_carb-bd"/>
</dbReference>
<evidence type="ECO:0000313" key="4">
    <source>
        <dbReference type="EMBL" id="CAH1199468.1"/>
    </source>
</evidence>
<dbReference type="Pfam" id="PF18080">
    <property type="entry name" value="Gal_mutarotas_3"/>
    <property type="match status" value="1"/>
</dbReference>
<feature type="compositionally biased region" description="Polar residues" evidence="1">
    <location>
        <begin position="2453"/>
        <end position="2463"/>
    </location>
</feature>
<dbReference type="Gene3D" id="2.60.40.1080">
    <property type="match status" value="1"/>
</dbReference>
<feature type="signal peptide" evidence="2">
    <location>
        <begin position="1"/>
        <end position="33"/>
    </location>
</feature>
<dbReference type="Pfam" id="PF12733">
    <property type="entry name" value="Cadherin-like"/>
    <property type="match status" value="2"/>
</dbReference>
<name>A0ABM9C1H4_9BACL</name>
<dbReference type="Pfam" id="PF12905">
    <property type="entry name" value="Glyco_hydro_101"/>
    <property type="match status" value="1"/>
</dbReference>
<dbReference type="Gene3D" id="2.60.120.260">
    <property type="entry name" value="Galactose-binding domain-like"/>
    <property type="match status" value="2"/>
</dbReference>
<dbReference type="SUPFAM" id="SSF49373">
    <property type="entry name" value="Invasin/intimin cell-adhesion fragments"/>
    <property type="match status" value="1"/>
</dbReference>
<dbReference type="Gene3D" id="2.70.98.10">
    <property type="match status" value="1"/>
</dbReference>
<evidence type="ECO:0000259" key="3">
    <source>
        <dbReference type="PROSITE" id="PS51272"/>
    </source>
</evidence>
<dbReference type="PROSITE" id="PS00430">
    <property type="entry name" value="TONB_DEPENDENT_REC_1"/>
    <property type="match status" value="1"/>
</dbReference>
<dbReference type="InterPro" id="IPR040633">
    <property type="entry name" value="Gal_mutarotas_3"/>
</dbReference>
<dbReference type="InterPro" id="IPR049314">
    <property type="entry name" value="GH101_dom-5"/>
</dbReference>
<gene>
    <name evidence="4" type="ORF">PAECIP111891_01268</name>
</gene>
<feature type="domain" description="SLH" evidence="3">
    <location>
        <begin position="2677"/>
        <end position="2735"/>
    </location>
</feature>
<feature type="compositionally biased region" description="Pro residues" evidence="1">
    <location>
        <begin position="2480"/>
        <end position="2492"/>
    </location>
</feature>
<dbReference type="InterPro" id="IPR040502">
    <property type="entry name" value="GH101_dom-6"/>
</dbReference>
<dbReference type="Gene3D" id="1.20.1270.70">
    <property type="entry name" value="Designed single chain three-helix bundle"/>
    <property type="match status" value="1"/>
</dbReference>
<evidence type="ECO:0000313" key="5">
    <source>
        <dbReference type="Proteomes" id="UP000838821"/>
    </source>
</evidence>
<dbReference type="InterPro" id="IPR025706">
    <property type="entry name" value="Endoa_GalNAc"/>
</dbReference>
<sequence length="2803" mass="304711">MSKMKRRLLSMVVVLAMILSLIGANLTPLTVFAAAPDGAEADLTVTQQSTASAYNVAVTINKDGQSFDEHGKTFTLRQNGEIIDNGSAIGGTVTFDVYDGTYNIFDGSDDTGETIIVSGTAAKTLNYYTVEFKAEDAGASNGSAIIAKYNDNFIASGAVVLGGKTLVITAEGRGAMSSPPNALEAGYSYKWSGEGANDQTTDTLTINNLNRKIDVLCSVKGSLRLYAAGRNSANAAKAYYTLPEVLTSGLMTVKFDYVTTATSPNTAVSLVQNGTAVNADVDKMNALVRFNTGIGAYNGTGWGADVISPLVANKVYHVKIAINMTTKTYSAWVTPEGGSETQIATDFVFRAKNPTNIGELRVLDTRTSGNNGITKQMWIENITVSKKPELTVLLDGAPHPDISKMEFVLMQDGVVKATGVKNGNKVVFNETLNDDIYDIYVNGANSNIKLTITNGGGSATVDLGTDESRARKALQDIITTMEGRGLKEDRYTSATWGPFATALAGAKNLLLDHTATAETLNTATSNLSNAYEALALIPRANGIYKAAYADKFGGTVVRTNIGNTSNGATYPNGSYSSPPAGQPNDRSVLGGLYTGSDPQTYRAKPGAGVTFPFTIHKDGKYGFMLKFSRVNYEIEDYISVYVNYDQVEKNENGSPKTPGNYRISLAGKDSELVFVESDIWEMELKEGDTISLVLDTSSLDVVDYPDKGLVNIDYISVWEVEESYTYDSFNRNFYLLAGNEIMIPEPVNFPLTWSSSDPEIATVDPVTGRIQTIKAGDVVITSTGTGGTFKYNLYIKNNESDIRLKTAQVSLWDTANNVFDPPAAVRNSNASEVPENIPIALTGLSGGIRVGNGFVDTMDYVPVGSSIEIDAPDAVVKKPGMYDITLNYAKGSSQASGQLGLLVNGQLAGTLYTRTTASLTSTEQSNIVTVYLKPGDTIGIRTIVNPKDAVGRFNSLTVTENVVIPPSSVTLSTTTSVNHQDQTTLNYTTVPANATPAFVWTAANTDIVSVYGNLVVGENVGETTVTATSIYNPEIKSTGTVTVAVNSSVFSIESNKVKVYLDKDFPRAIQYEMKDSGAKIDGNRSKLDTLRLTTGMTYSLNTSQGLTGSTVKNYKPVVTSSEPIQNADGSQHVIYTLQVTELNAEIKMKATVEGMVLKFDFIEIKEDPANRIFIIEIPNHNPVTVSNFTTGSSFAGSKMESNIGRSGDSFYNIKDMMTGSDFYNYAFVSNGRVAASIQSNAFGLTDGSVARRVFADTKRNDSLVTTSLLSGSWVWRFPDATKKFIDNEGRYGEEEALITRTYTDEPYERDMPHVWVVLAEENNNDGIVNWQDAANEYRSVAKVAVGSDKIADAVVQRLIMSQGNESNYPYLASVDETKRIWLHTDGLGQIILQKYHNAGNWGDFSVYDDQLGGLDEFRKFTDITTNQYNSFVGVHTNFTEYFAKVDQFSYENVEMQADGITPRSKGYVAFGYYLHQAYVIDDQLDALTRDNDNEASQEKSRYERMNRFKTDIPALGFIYSDVYSHNGWRGNALARDYEDNGLAYFVEWPYVSEDSAAWAHWSVEKSYSPASLKGYSSDIARFIFNDSKDRWDNYTTDNWKADIEKTRVPNSAFLLMGADTTSYEGWVHNGINEYDSIVEKIYRNNIPTKYMQHFPVTRMEKDKDGWADYIEFNNGEVKVYAEGYENLNNETRNSKRIIEKDGKKIYEQVNAIGTDQGSTKYLIPWNEGDMQKLDEQEQKEIKLYHWNDDGGSTTWELPDSWSGLETVYVYKLSDLGKSSEQVLTVVNGKITIHTDARTPYVVYKEQQDMDVDVDFGEGQYVNNPGFSTGNTLKGWKTVNGNPEVVRNDNTTMPLFTTDGAVAQPNSNADNHARSRNWELAVKDGNETEVSQTITGLNPGDEYAVSVMVEVQRGKTRKASLIVDTDGARRSSYTDSSVLLNYDRYDSKEKTGMLRMRVVFTADAPTATIRLQAVAGEGEVRFDNVRMYRTTTPTPKTPVTDGKIILYQDFESAPDGTTEAGTSINKPTFEGFLPFNLGNGGGFREARTIIQRRHDPYTQNNTVPVWSSNAPESVRNFVQPTKDQAGNTVTGQWWDTTTIPVDLVVDGKTSFSNITGSGGIMYQTTPQSLRFEEGKVYRISFDYQTGLNGIFAFVLGNGMKGTLSQRVSSTTVEFTGLQHHDYLQGTMGPYFNNVNSNRSDGGVPITAMPEGWAANGTYRNIDIKKAVPNWKGYYEYEFVSTSDQTWFGILRNNDSPTPSDNPNPFIIDNLLIVEVGEVVSGDATLSNLTVSAGVLSPEFSSDTTSYAVNVDNNVSSITITATNNHNAATVNGAGVKSLSVGLNTFEVVVTAENGAQKTYTVAVNRAGKDASNDATLSNLTVSTGVLSPEFSSDITSYAVNVDNSVSSITITATNNHSAATVNGAGVKSLNVGLNTFDVGVIAEDGTQRTYTLAVTRASAPQTDNGSEGSGSGDTSSETPSQPVPTPVPTPTPKPAENDWILQVEEDTDATTTIESTSEQAKAAEDAVAATAANNANTSVTIVAVAPPVIVKTSGDVNKPYAVTVNMQPDEDKAEFTTMAIVNADGTLTPVPTKLNSDGTVTVIVRDDVTLVPVNVKSNFIDAIGHYASDEINRAAALMLIVGVGNSRFAPSESVTVAEASTIFLRALGIPANKSASAVNGVDQNKWYAVNVNTAADNKLIDITENNVEPDSPMTRIETATLIVNALKALNMNPTMSLQEADELLLKDFTDLPGLTTSERVDLAITVKLGIFTGNGDGTMAPHADLQRAHLASLAVRFQDYILKR</sequence>